<keyword evidence="6 10" id="KW-0560">Oxidoreductase</keyword>
<evidence type="ECO:0000256" key="3">
    <source>
        <dbReference type="ARBA" id="ARBA00010617"/>
    </source>
</evidence>
<keyword evidence="8 10" id="KW-0503">Monooxygenase</keyword>
<dbReference type="InterPro" id="IPR036396">
    <property type="entry name" value="Cyt_P450_sf"/>
</dbReference>
<dbReference type="PRINTS" id="PR00385">
    <property type="entry name" value="P450"/>
</dbReference>
<comment type="cofactor">
    <cofactor evidence="1 9">
        <name>heme</name>
        <dbReference type="ChEBI" id="CHEBI:30413"/>
    </cofactor>
</comment>
<comment type="caution">
    <text evidence="11">The sequence shown here is derived from an EMBL/GenBank/DDBJ whole genome shotgun (WGS) entry which is preliminary data.</text>
</comment>
<dbReference type="InterPro" id="IPR050364">
    <property type="entry name" value="Cytochrome_P450_fung"/>
</dbReference>
<accession>A0AAD4E1J8</accession>
<evidence type="ECO:0000256" key="4">
    <source>
        <dbReference type="ARBA" id="ARBA00022617"/>
    </source>
</evidence>
<evidence type="ECO:0000256" key="6">
    <source>
        <dbReference type="ARBA" id="ARBA00023002"/>
    </source>
</evidence>
<comment type="similarity">
    <text evidence="3 10">Belongs to the cytochrome P450 family.</text>
</comment>
<dbReference type="GO" id="GO:0016705">
    <property type="term" value="F:oxidoreductase activity, acting on paired donors, with incorporation or reduction of molecular oxygen"/>
    <property type="evidence" value="ECO:0007669"/>
    <property type="project" value="InterPro"/>
</dbReference>
<sequence>MQWTRSGISVFYLDLLGPTPRSALFSTANRVLCPLIERCHPHDGVLAPSYITRSKSPVITYLKRNARLSAHFVSLTLAMLDLLTSHSALGLVSAAFAISLVLRSYFAKPKLPHTLLPFLGSALAVDVTAPWLTYKAWGNQYGDVVYTRLFGQDNIIINSERVARDLLEHRSHNYSDRPEIATNELFGVDYTTAFMRYGSRWRLQRKILHQSFRQDAVPTFQPMQVAKSHDLLLNLLEDPLNYPEHLEAHSGSVIMSAVYSYNAARRHDHMIERATMALDLMLKELRPEVAAVFSAYPFLLRLPSWLPGMRLKRISPLAKELAVENLERPFAHTERGLAMGSVSPCMVAKHLAELDDGHVDSAWQKKAIQESAATAFGAAVLMNFMLVMILHPDVQQKAQKLVDSVVGPKRLPTFHDRPSLPYIDAILRECLRWHPVFPLAIMHAAVESDIYEGYYIPKGATVTPNVWAMCHNEDKYANASEFNPDRFLNPDGTLTDDTVGFVWGFGRRICPGRHLAEASIWSGMVCLLAVFNFSRAKDETGKAIEIEPRWNPGLTVRPLPFPCSITPRNADMDITALQHLIRVSV</sequence>
<dbReference type="InterPro" id="IPR001128">
    <property type="entry name" value="Cyt_P450"/>
</dbReference>
<comment type="pathway">
    <text evidence="2">Secondary metabolite biosynthesis.</text>
</comment>
<keyword evidence="12" id="KW-1185">Reference proteome</keyword>
<evidence type="ECO:0000313" key="12">
    <source>
        <dbReference type="Proteomes" id="UP001195769"/>
    </source>
</evidence>
<dbReference type="PANTHER" id="PTHR46300:SF7">
    <property type="entry name" value="P450, PUTATIVE (EUROFUNG)-RELATED"/>
    <property type="match status" value="1"/>
</dbReference>
<dbReference type="GeneID" id="64656552"/>
<dbReference type="CDD" id="cd11065">
    <property type="entry name" value="CYP64-like"/>
    <property type="match status" value="1"/>
</dbReference>
<keyword evidence="5 9" id="KW-0479">Metal-binding</keyword>
<dbReference type="EMBL" id="JABBWK010000042">
    <property type="protein sequence ID" value="KAG1898014.1"/>
    <property type="molecule type" value="Genomic_DNA"/>
</dbReference>
<dbReference type="PANTHER" id="PTHR46300">
    <property type="entry name" value="P450, PUTATIVE (EUROFUNG)-RELATED-RELATED"/>
    <property type="match status" value="1"/>
</dbReference>
<dbReference type="RefSeq" id="XP_041223590.1">
    <property type="nucleotide sequence ID" value="XM_041362254.1"/>
</dbReference>
<keyword evidence="4 9" id="KW-0349">Heme</keyword>
<evidence type="ECO:0000256" key="9">
    <source>
        <dbReference type="PIRSR" id="PIRSR602401-1"/>
    </source>
</evidence>
<dbReference type="PROSITE" id="PS00086">
    <property type="entry name" value="CYTOCHROME_P450"/>
    <property type="match status" value="1"/>
</dbReference>
<dbReference type="InterPro" id="IPR002401">
    <property type="entry name" value="Cyt_P450_E_grp-I"/>
</dbReference>
<reference evidence="11" key="1">
    <citation type="journal article" date="2020" name="New Phytol.">
        <title>Comparative genomics reveals dynamic genome evolution in host specialist ectomycorrhizal fungi.</title>
        <authorList>
            <person name="Lofgren L.A."/>
            <person name="Nguyen N.H."/>
            <person name="Vilgalys R."/>
            <person name="Ruytinx J."/>
            <person name="Liao H.L."/>
            <person name="Branco S."/>
            <person name="Kuo A."/>
            <person name="LaButti K."/>
            <person name="Lipzen A."/>
            <person name="Andreopoulos W."/>
            <person name="Pangilinan J."/>
            <person name="Riley R."/>
            <person name="Hundley H."/>
            <person name="Na H."/>
            <person name="Barry K."/>
            <person name="Grigoriev I.V."/>
            <person name="Stajich J.E."/>
            <person name="Kennedy P.G."/>
        </authorList>
    </citation>
    <scope>NUCLEOTIDE SEQUENCE</scope>
    <source>
        <strain evidence="11">FC203</strain>
    </source>
</reference>
<gene>
    <name evidence="11" type="ORF">F5891DRAFT_1045547</name>
</gene>
<evidence type="ECO:0000256" key="10">
    <source>
        <dbReference type="RuleBase" id="RU000461"/>
    </source>
</evidence>
<keyword evidence="7 9" id="KW-0408">Iron</keyword>
<dbReference type="PRINTS" id="PR00463">
    <property type="entry name" value="EP450I"/>
</dbReference>
<protein>
    <submittedName>
        <fullName evidence="11">Cytochrome P450</fullName>
    </submittedName>
</protein>
<evidence type="ECO:0000313" key="11">
    <source>
        <dbReference type="EMBL" id="KAG1898014.1"/>
    </source>
</evidence>
<evidence type="ECO:0000256" key="8">
    <source>
        <dbReference type="ARBA" id="ARBA00023033"/>
    </source>
</evidence>
<evidence type="ECO:0000256" key="2">
    <source>
        <dbReference type="ARBA" id="ARBA00005179"/>
    </source>
</evidence>
<dbReference type="Gene3D" id="1.10.630.10">
    <property type="entry name" value="Cytochrome P450"/>
    <property type="match status" value="1"/>
</dbReference>
<evidence type="ECO:0000256" key="1">
    <source>
        <dbReference type="ARBA" id="ARBA00001971"/>
    </source>
</evidence>
<dbReference type="GO" id="GO:0020037">
    <property type="term" value="F:heme binding"/>
    <property type="evidence" value="ECO:0007669"/>
    <property type="project" value="InterPro"/>
</dbReference>
<proteinExistence type="inferred from homology"/>
<dbReference type="GO" id="GO:0004497">
    <property type="term" value="F:monooxygenase activity"/>
    <property type="evidence" value="ECO:0007669"/>
    <property type="project" value="UniProtKB-KW"/>
</dbReference>
<dbReference type="AlphaFoldDB" id="A0AAD4E1J8"/>
<dbReference type="SUPFAM" id="SSF48264">
    <property type="entry name" value="Cytochrome P450"/>
    <property type="match status" value="1"/>
</dbReference>
<dbReference type="InterPro" id="IPR017972">
    <property type="entry name" value="Cyt_P450_CS"/>
</dbReference>
<feature type="binding site" description="axial binding residue" evidence="9">
    <location>
        <position position="510"/>
    </location>
    <ligand>
        <name>heme</name>
        <dbReference type="ChEBI" id="CHEBI:30413"/>
    </ligand>
    <ligandPart>
        <name>Fe</name>
        <dbReference type="ChEBI" id="CHEBI:18248"/>
    </ligandPart>
</feature>
<evidence type="ECO:0000256" key="5">
    <source>
        <dbReference type="ARBA" id="ARBA00022723"/>
    </source>
</evidence>
<evidence type="ECO:0000256" key="7">
    <source>
        <dbReference type="ARBA" id="ARBA00023004"/>
    </source>
</evidence>
<dbReference type="GO" id="GO:0005506">
    <property type="term" value="F:iron ion binding"/>
    <property type="evidence" value="ECO:0007669"/>
    <property type="project" value="InterPro"/>
</dbReference>
<dbReference type="Pfam" id="PF00067">
    <property type="entry name" value="p450"/>
    <property type="match status" value="1"/>
</dbReference>
<name>A0AAD4E1J8_9AGAM</name>
<organism evidence="11 12">
    <name type="scientific">Suillus fuscotomentosus</name>
    <dbReference type="NCBI Taxonomy" id="1912939"/>
    <lineage>
        <taxon>Eukaryota</taxon>
        <taxon>Fungi</taxon>
        <taxon>Dikarya</taxon>
        <taxon>Basidiomycota</taxon>
        <taxon>Agaricomycotina</taxon>
        <taxon>Agaricomycetes</taxon>
        <taxon>Agaricomycetidae</taxon>
        <taxon>Boletales</taxon>
        <taxon>Suillineae</taxon>
        <taxon>Suillaceae</taxon>
        <taxon>Suillus</taxon>
    </lineage>
</organism>
<dbReference type="Proteomes" id="UP001195769">
    <property type="component" value="Unassembled WGS sequence"/>
</dbReference>